<dbReference type="InterPro" id="IPR051859">
    <property type="entry name" value="DCAF"/>
</dbReference>
<evidence type="ECO:0000313" key="4">
    <source>
        <dbReference type="Proteomes" id="UP000054399"/>
    </source>
</evidence>
<evidence type="ECO:0000313" key="3">
    <source>
        <dbReference type="EMBL" id="KAL0253828.1"/>
    </source>
</evidence>
<dbReference type="PROSITE" id="PS50082">
    <property type="entry name" value="WD_REPEATS_2"/>
    <property type="match status" value="1"/>
</dbReference>
<dbReference type="RefSeq" id="XP_066616049.1">
    <property type="nucleotide sequence ID" value="XM_066755763.1"/>
</dbReference>
<feature type="region of interest" description="Disordered" evidence="2">
    <location>
        <begin position="39"/>
        <end position="59"/>
    </location>
</feature>
<feature type="compositionally biased region" description="Acidic residues" evidence="2">
    <location>
        <begin position="282"/>
        <end position="301"/>
    </location>
</feature>
<keyword evidence="1" id="KW-0853">WD repeat</keyword>
<name>A0ABR3BZL2_9TREE</name>
<proteinExistence type="predicted"/>
<dbReference type="InterPro" id="IPR001680">
    <property type="entry name" value="WD40_rpt"/>
</dbReference>
<feature type="repeat" description="WD" evidence="1">
    <location>
        <begin position="417"/>
        <end position="451"/>
    </location>
</feature>
<accession>A0ABR3BZL2</accession>
<dbReference type="InterPro" id="IPR036322">
    <property type="entry name" value="WD40_repeat_dom_sf"/>
</dbReference>
<feature type="compositionally biased region" description="Acidic residues" evidence="2">
    <location>
        <begin position="39"/>
        <end position="57"/>
    </location>
</feature>
<dbReference type="EMBL" id="ATAM02000002">
    <property type="protein sequence ID" value="KAL0253828.1"/>
    <property type="molecule type" value="Genomic_DNA"/>
</dbReference>
<sequence>MPSRPQYVVSSDDDEDEDYQPSDPEVALLDLLHDGYELYEEDYDEDEIDEEDEEDDGGLMVDQNGYIIQDDGNDYDDDQEMSDDTESRAFADLLEFAQAVDNGESPLTFLSGRISGSFPSILRRLAMRSDPRFRNNDWASKVKKKQTVADPRGTELLRGGEFGKVGRWHAPGRTGRQRSIGWQRAVNGWKPPRSTTSQHLVPNEPGTVVAYYPSVPYVGQFAGEDYSIFYTATQYFTLHLYSTTQYLKSKNNIHQRRHARLSDSIQPTSASSTPPAQSNQVNEEEDQDGHEGDWEDEDGYEEQLSGSSAIEDSSMKRIKRVQGVEGRWTITDCDADKKGEKMIYSSITPYVHMLYTDEFDQEHVELDFSDPRERGTYYRTGIWSIRFSADGKEIVAGASNGKIMVYDINAQCRSLSVSGHAEDVNAVCFADHSSTNILISGSDDGYVKVWDRRSLSSHVPSGVLVGATEGITYTSPKGDGRYIVANSKDQAARFMVLPVSTTETCATLDQSLAPTHRTARPIESTGQSYIYSGSADGMIHVWSLDGRVVQVLDRSASEGLYSSQGIYSDPSAPAHPTQSSRTNLFGSYSHAVRDVAWHGYEPTLMSTCWDMMGGMRRGGTIAKHEWKDLGKNGLAKLEDWEIKRKEENEGNRATG</sequence>
<dbReference type="SUPFAM" id="SSF50978">
    <property type="entry name" value="WD40 repeat-like"/>
    <property type="match status" value="1"/>
</dbReference>
<gene>
    <name evidence="3" type="ORF">I308_101206</name>
</gene>
<feature type="compositionally biased region" description="Acidic residues" evidence="2">
    <location>
        <begin position="11"/>
        <end position="20"/>
    </location>
</feature>
<dbReference type="Proteomes" id="UP000054399">
    <property type="component" value="Unassembled WGS sequence"/>
</dbReference>
<dbReference type="PROSITE" id="PS50294">
    <property type="entry name" value="WD_REPEATS_REGION"/>
    <property type="match status" value="1"/>
</dbReference>
<protein>
    <recommendedName>
        <fullName evidence="5">WD40 repeat-like protein</fullName>
    </recommendedName>
</protein>
<evidence type="ECO:0000256" key="1">
    <source>
        <dbReference type="PROSITE-ProRule" id="PRU00221"/>
    </source>
</evidence>
<keyword evidence="4" id="KW-1185">Reference proteome</keyword>
<feature type="region of interest" description="Disordered" evidence="2">
    <location>
        <begin position="1"/>
        <end position="22"/>
    </location>
</feature>
<dbReference type="PANTHER" id="PTHR19847">
    <property type="entry name" value="DDB1- AND CUL4-ASSOCIATED FACTOR 11"/>
    <property type="match status" value="1"/>
</dbReference>
<evidence type="ECO:0000256" key="2">
    <source>
        <dbReference type="SAM" id="MobiDB-lite"/>
    </source>
</evidence>
<feature type="region of interest" description="Disordered" evidence="2">
    <location>
        <begin position="252"/>
        <end position="312"/>
    </location>
</feature>
<evidence type="ECO:0008006" key="5">
    <source>
        <dbReference type="Google" id="ProtNLM"/>
    </source>
</evidence>
<dbReference type="GeneID" id="91988064"/>
<dbReference type="InterPro" id="IPR015943">
    <property type="entry name" value="WD40/YVTN_repeat-like_dom_sf"/>
</dbReference>
<reference evidence="4" key="1">
    <citation type="submission" date="2015-01" db="EMBL/GenBank/DDBJ databases">
        <title>The Genome Sequence of Cryptococcus gattii MMRL2647.</title>
        <authorList>
            <consortium name="The Broad Institute Genomics Platform"/>
            <person name="Cuomo C."/>
            <person name="Litvintseva A."/>
            <person name="Chen Y."/>
            <person name="Heitman J."/>
            <person name="Sun S."/>
            <person name="Springer D."/>
            <person name="Dromer F."/>
            <person name="Young S."/>
            <person name="Zeng Q."/>
            <person name="Gargeya S."/>
            <person name="Abouelleil A."/>
            <person name="Alvarado L."/>
            <person name="Chapman S.B."/>
            <person name="Gainer-Dewar J."/>
            <person name="Goldberg J."/>
            <person name="Griggs A."/>
            <person name="Gujja S."/>
            <person name="Hansen M."/>
            <person name="Howarth C."/>
            <person name="Imamovic A."/>
            <person name="Larimer J."/>
            <person name="Murphy C."/>
            <person name="Naylor J."/>
            <person name="Pearson M."/>
            <person name="Priest M."/>
            <person name="Roberts A."/>
            <person name="Saif S."/>
            <person name="Shea T."/>
            <person name="Sykes S."/>
            <person name="Wortman J."/>
            <person name="Nusbaum C."/>
            <person name="Birren B."/>
        </authorList>
    </citation>
    <scope>NUCLEOTIDE SEQUENCE [LARGE SCALE GENOMIC DNA]</scope>
    <source>
        <strain evidence="4">IND107</strain>
    </source>
</reference>
<feature type="compositionally biased region" description="Low complexity" evidence="2">
    <location>
        <begin position="266"/>
        <end position="278"/>
    </location>
</feature>
<organism evidence="3 4">
    <name type="scientific">Cryptococcus tetragattii IND107</name>
    <dbReference type="NCBI Taxonomy" id="1296105"/>
    <lineage>
        <taxon>Eukaryota</taxon>
        <taxon>Fungi</taxon>
        <taxon>Dikarya</taxon>
        <taxon>Basidiomycota</taxon>
        <taxon>Agaricomycotina</taxon>
        <taxon>Tremellomycetes</taxon>
        <taxon>Tremellales</taxon>
        <taxon>Cryptococcaceae</taxon>
        <taxon>Cryptococcus</taxon>
        <taxon>Cryptococcus gattii species complex</taxon>
    </lineage>
</organism>
<dbReference type="Pfam" id="PF00400">
    <property type="entry name" value="WD40"/>
    <property type="match status" value="2"/>
</dbReference>
<dbReference type="PANTHER" id="PTHR19847:SF7">
    <property type="entry name" value="DDB1- AND CUL4-ASSOCIATED FACTOR 11"/>
    <property type="match status" value="1"/>
</dbReference>
<dbReference type="Gene3D" id="2.130.10.10">
    <property type="entry name" value="YVTN repeat-like/Quinoprotein amine dehydrogenase"/>
    <property type="match status" value="1"/>
</dbReference>
<reference evidence="3 4" key="2">
    <citation type="submission" date="2024-01" db="EMBL/GenBank/DDBJ databases">
        <title>Comparative genomics of Cryptococcus and Kwoniella reveals pathogenesis evolution and contrasting modes of karyotype evolution via chromosome fusion or intercentromeric recombination.</title>
        <authorList>
            <person name="Coelho M.A."/>
            <person name="David-Palma M."/>
            <person name="Shea T."/>
            <person name="Bowers K."/>
            <person name="Mcginley-Smith S."/>
            <person name="Mohammad A.W."/>
            <person name="Gnirke A."/>
            <person name="Yurkov A.M."/>
            <person name="Nowrousian M."/>
            <person name="Sun S."/>
            <person name="Cuomo C.A."/>
            <person name="Heitman J."/>
        </authorList>
    </citation>
    <scope>NUCLEOTIDE SEQUENCE [LARGE SCALE GENOMIC DNA]</scope>
    <source>
        <strain evidence="3 4">IND107</strain>
    </source>
</reference>
<dbReference type="SMART" id="SM00320">
    <property type="entry name" value="WD40"/>
    <property type="match status" value="3"/>
</dbReference>
<comment type="caution">
    <text evidence="3">The sequence shown here is derived from an EMBL/GenBank/DDBJ whole genome shotgun (WGS) entry which is preliminary data.</text>
</comment>
<feature type="compositionally biased region" description="Low complexity" evidence="2">
    <location>
        <begin position="1"/>
        <end position="10"/>
    </location>
</feature>